<dbReference type="PANTHER" id="PTHR43051:SF1">
    <property type="entry name" value="POLYNUCLEOTIDE ADENYLYLTRANSFERASE FAMILY PROTEIN"/>
    <property type="match status" value="1"/>
</dbReference>
<sequence length="163" mass="18048">MNSPDAHSDAPQVVPRIIPRAQHTISRSHISPNALRVLYRLRDAGFQGFLVGGCVRDLLLGLEPKDFDVATDALPEQVKRLFRNCRLVGRRFRLAHVFFGQEIIEVATFRGTSAPIQDEETPESELTDAEPVQAEDELLDQGGPVTEAGAARLEAEHRRSRGA</sequence>
<dbReference type="AlphaFoldDB" id="T1BHE4"/>
<dbReference type="InterPro" id="IPR052191">
    <property type="entry name" value="tRNA_ntf/polyA_polymerase_I"/>
</dbReference>
<dbReference type="GO" id="GO:0006396">
    <property type="term" value="P:RNA processing"/>
    <property type="evidence" value="ECO:0007669"/>
    <property type="project" value="InterPro"/>
</dbReference>
<dbReference type="PANTHER" id="PTHR43051">
    <property type="entry name" value="POLYNUCLEOTIDE ADENYLYLTRANSFERASE FAMILY PROTEIN"/>
    <property type="match status" value="1"/>
</dbReference>
<gene>
    <name evidence="4" type="ORF">B1A_05461</name>
</gene>
<dbReference type="InterPro" id="IPR002646">
    <property type="entry name" value="PolA_pol_head_dom"/>
</dbReference>
<reference evidence="4" key="1">
    <citation type="submission" date="2013-08" db="EMBL/GenBank/DDBJ databases">
        <authorList>
            <person name="Mendez C."/>
            <person name="Richter M."/>
            <person name="Ferrer M."/>
            <person name="Sanchez J."/>
        </authorList>
    </citation>
    <scope>NUCLEOTIDE SEQUENCE</scope>
</reference>
<dbReference type="EMBL" id="AUZX01003984">
    <property type="protein sequence ID" value="EQD72411.1"/>
    <property type="molecule type" value="Genomic_DNA"/>
</dbReference>
<dbReference type="SUPFAM" id="SSF81301">
    <property type="entry name" value="Nucleotidyltransferase"/>
    <property type="match status" value="1"/>
</dbReference>
<proteinExistence type="predicted"/>
<dbReference type="GO" id="GO:0016779">
    <property type="term" value="F:nucleotidyltransferase activity"/>
    <property type="evidence" value="ECO:0007669"/>
    <property type="project" value="InterPro"/>
</dbReference>
<feature type="non-terminal residue" evidence="4">
    <location>
        <position position="163"/>
    </location>
</feature>
<organism evidence="4">
    <name type="scientific">mine drainage metagenome</name>
    <dbReference type="NCBI Taxonomy" id="410659"/>
    <lineage>
        <taxon>unclassified sequences</taxon>
        <taxon>metagenomes</taxon>
        <taxon>ecological metagenomes</taxon>
    </lineage>
</organism>
<name>T1BHE4_9ZZZZ</name>
<feature type="domain" description="Poly A polymerase head" evidence="3">
    <location>
        <begin position="49"/>
        <end position="127"/>
    </location>
</feature>
<evidence type="ECO:0000259" key="3">
    <source>
        <dbReference type="Pfam" id="PF01743"/>
    </source>
</evidence>
<feature type="compositionally biased region" description="Acidic residues" evidence="2">
    <location>
        <begin position="117"/>
        <end position="139"/>
    </location>
</feature>
<keyword evidence="1" id="KW-0808">Transferase</keyword>
<protein>
    <submittedName>
        <fullName evidence="4">Poly(A) polymerase I</fullName>
    </submittedName>
</protein>
<dbReference type="InterPro" id="IPR043519">
    <property type="entry name" value="NT_sf"/>
</dbReference>
<evidence type="ECO:0000256" key="1">
    <source>
        <dbReference type="ARBA" id="ARBA00022679"/>
    </source>
</evidence>
<evidence type="ECO:0000256" key="2">
    <source>
        <dbReference type="SAM" id="MobiDB-lite"/>
    </source>
</evidence>
<comment type="caution">
    <text evidence="4">The sequence shown here is derived from an EMBL/GenBank/DDBJ whole genome shotgun (WGS) entry which is preliminary data.</text>
</comment>
<dbReference type="Gene3D" id="3.30.460.10">
    <property type="entry name" value="Beta Polymerase, domain 2"/>
    <property type="match status" value="1"/>
</dbReference>
<reference evidence="4" key="2">
    <citation type="journal article" date="2014" name="ISME J.">
        <title>Microbial stratification in low pH oxic and suboxic macroscopic growths along an acid mine drainage.</title>
        <authorList>
            <person name="Mendez-Garcia C."/>
            <person name="Mesa V."/>
            <person name="Sprenger R.R."/>
            <person name="Richter M."/>
            <person name="Diez M.S."/>
            <person name="Solano J."/>
            <person name="Bargiela R."/>
            <person name="Golyshina O.V."/>
            <person name="Manteca A."/>
            <person name="Ramos J.L."/>
            <person name="Gallego J.R."/>
            <person name="Llorente I."/>
            <person name="Martins Dos Santos V.A."/>
            <person name="Jensen O.N."/>
            <person name="Pelaez A.I."/>
            <person name="Sanchez J."/>
            <person name="Ferrer M."/>
        </authorList>
    </citation>
    <scope>NUCLEOTIDE SEQUENCE</scope>
</reference>
<accession>T1BHE4</accession>
<feature type="region of interest" description="Disordered" evidence="2">
    <location>
        <begin position="114"/>
        <end position="163"/>
    </location>
</feature>
<dbReference type="GO" id="GO:0003723">
    <property type="term" value="F:RNA binding"/>
    <property type="evidence" value="ECO:0007669"/>
    <property type="project" value="InterPro"/>
</dbReference>
<evidence type="ECO:0000313" key="4">
    <source>
        <dbReference type="EMBL" id="EQD72411.1"/>
    </source>
</evidence>
<dbReference type="Pfam" id="PF01743">
    <property type="entry name" value="PolyA_pol"/>
    <property type="match status" value="1"/>
</dbReference>